<feature type="transmembrane region" description="Helical" evidence="3">
    <location>
        <begin position="302"/>
        <end position="323"/>
    </location>
</feature>
<dbReference type="OrthoDB" id="5419542at2759"/>
<keyword evidence="5" id="KW-1185">Reference proteome</keyword>
<accession>A0A1E3B4R8</accession>
<dbReference type="AlphaFoldDB" id="A0A1E3B4R8"/>
<feature type="coiled-coil region" evidence="1">
    <location>
        <begin position="251"/>
        <end position="295"/>
    </location>
</feature>
<evidence type="ECO:0000313" key="4">
    <source>
        <dbReference type="EMBL" id="ODM15937.1"/>
    </source>
</evidence>
<keyword evidence="3" id="KW-1133">Transmembrane helix</keyword>
<dbReference type="Proteomes" id="UP000094569">
    <property type="component" value="Unassembled WGS sequence"/>
</dbReference>
<evidence type="ECO:0000313" key="5">
    <source>
        <dbReference type="Proteomes" id="UP000094569"/>
    </source>
</evidence>
<dbReference type="EMBL" id="JXNT01000014">
    <property type="protein sequence ID" value="ODM15937.1"/>
    <property type="molecule type" value="Genomic_DNA"/>
</dbReference>
<feature type="compositionally biased region" description="Low complexity" evidence="2">
    <location>
        <begin position="119"/>
        <end position="133"/>
    </location>
</feature>
<name>A0A1E3B4R8_ASPCR</name>
<organism evidence="4 5">
    <name type="scientific">Aspergillus cristatus</name>
    <name type="common">Chinese Fuzhuan brick tea-fermentation fungus</name>
    <name type="synonym">Eurotium cristatum</name>
    <dbReference type="NCBI Taxonomy" id="573508"/>
    <lineage>
        <taxon>Eukaryota</taxon>
        <taxon>Fungi</taxon>
        <taxon>Dikarya</taxon>
        <taxon>Ascomycota</taxon>
        <taxon>Pezizomycotina</taxon>
        <taxon>Eurotiomycetes</taxon>
        <taxon>Eurotiomycetidae</taxon>
        <taxon>Eurotiales</taxon>
        <taxon>Aspergillaceae</taxon>
        <taxon>Aspergillus</taxon>
        <taxon>Aspergillus subgen. Aspergillus</taxon>
    </lineage>
</organism>
<gene>
    <name evidence="4" type="ORF">SI65_08778</name>
</gene>
<feature type="compositionally biased region" description="Basic and acidic residues" evidence="2">
    <location>
        <begin position="17"/>
        <end position="36"/>
    </location>
</feature>
<dbReference type="STRING" id="573508.A0A1E3B4R8"/>
<evidence type="ECO:0000256" key="3">
    <source>
        <dbReference type="SAM" id="Phobius"/>
    </source>
</evidence>
<sequence length="393" mass="44592">MSNNDRKTFQSFYPTQQRHDERRSVDDDKQQDRRAISDNTISNANLDPGKSRPFHKHKRSKSRDIRFPRTMSQIASSTGAGARALLPTWSGSGSKEKDREGDDGLLRPVTRDTSRTRWGSDSTSGLGTGSRRGSFLEGIEQSDRIGPPRQQEIRSPEDLEQVTSRRKQAEEYLRSALVSIGTLATDITRRLDYTYYNLLEKITALNTTISSFQGLADSTSTIFNEFEREIAGMYQEINRQVGELGEFQPQLEKIEALEERMKRNKEKAEALEGRLEKMKDEVSRWEKKEVEWQSRVNRRLRIFWSVVVTATLALVIAVVVQNWPLIDSSSQALLQTTSLDNRTSEIPLHRDSTAAIPRMNGQKSKPNLDDRQTASAAGASPTEADPLRVFDEL</sequence>
<feature type="compositionally biased region" description="Polar residues" evidence="2">
    <location>
        <begin position="70"/>
        <end position="79"/>
    </location>
</feature>
<evidence type="ECO:0000256" key="2">
    <source>
        <dbReference type="SAM" id="MobiDB-lite"/>
    </source>
</evidence>
<dbReference type="VEuPathDB" id="FungiDB:SI65_08778"/>
<evidence type="ECO:0000256" key="1">
    <source>
        <dbReference type="SAM" id="Coils"/>
    </source>
</evidence>
<feature type="compositionally biased region" description="Basic and acidic residues" evidence="2">
    <location>
        <begin position="94"/>
        <end position="115"/>
    </location>
</feature>
<keyword evidence="1" id="KW-0175">Coiled coil</keyword>
<proteinExistence type="predicted"/>
<feature type="compositionally biased region" description="Basic residues" evidence="2">
    <location>
        <begin position="52"/>
        <end position="61"/>
    </location>
</feature>
<reference evidence="4 5" key="1">
    <citation type="journal article" date="2016" name="BMC Genomics">
        <title>Comparative genomic and transcriptomic analyses of the Fuzhuan brick tea-fermentation fungus Aspergillus cristatus.</title>
        <authorList>
            <person name="Ge Y."/>
            <person name="Wang Y."/>
            <person name="Liu Y."/>
            <person name="Tan Y."/>
            <person name="Ren X."/>
            <person name="Zhang X."/>
            <person name="Hyde K.D."/>
            <person name="Liu Y."/>
            <person name="Liu Z."/>
        </authorList>
    </citation>
    <scope>NUCLEOTIDE SEQUENCE [LARGE SCALE GENOMIC DNA]</scope>
    <source>
        <strain evidence="4 5">GZAAS20.1005</strain>
    </source>
</reference>
<comment type="caution">
    <text evidence="4">The sequence shown here is derived from an EMBL/GenBank/DDBJ whole genome shotgun (WGS) entry which is preliminary data.</text>
</comment>
<feature type="region of interest" description="Disordered" evidence="2">
    <location>
        <begin position="349"/>
        <end position="393"/>
    </location>
</feature>
<protein>
    <submittedName>
        <fullName evidence="4">Uncharacterized protein</fullName>
    </submittedName>
</protein>
<keyword evidence="3" id="KW-0472">Membrane</keyword>
<feature type="region of interest" description="Disordered" evidence="2">
    <location>
        <begin position="1"/>
        <end position="162"/>
    </location>
</feature>
<keyword evidence="3" id="KW-0812">Transmembrane</keyword>